<dbReference type="PANTHER" id="PTHR30472:SF58">
    <property type="entry name" value="IRON(3+)-HYDROXAMATE IMPORT SYSTEM PERMEASE PROTEIN FHUB"/>
    <property type="match status" value="1"/>
</dbReference>
<dbReference type="Pfam" id="PF01032">
    <property type="entry name" value="FecCD"/>
    <property type="match status" value="1"/>
</dbReference>
<feature type="transmembrane region" description="Helical" evidence="8">
    <location>
        <begin position="326"/>
        <end position="343"/>
    </location>
</feature>
<reference evidence="9 10" key="1">
    <citation type="submission" date="2019-03" db="EMBL/GenBank/DDBJ databases">
        <title>Genomic Encyclopedia of Type Strains, Phase IV (KMG-IV): sequencing the most valuable type-strain genomes for metagenomic binning, comparative biology and taxonomic classification.</title>
        <authorList>
            <person name="Goeker M."/>
        </authorList>
    </citation>
    <scope>NUCLEOTIDE SEQUENCE [LARGE SCALE GENOMIC DNA]</scope>
    <source>
        <strain evidence="9 10">DSM 25894</strain>
    </source>
</reference>
<keyword evidence="5 8" id="KW-0812">Transmembrane</keyword>
<evidence type="ECO:0000313" key="9">
    <source>
        <dbReference type="EMBL" id="TCT21733.1"/>
    </source>
</evidence>
<feature type="transmembrane region" description="Helical" evidence="8">
    <location>
        <begin position="110"/>
        <end position="129"/>
    </location>
</feature>
<evidence type="ECO:0000256" key="2">
    <source>
        <dbReference type="ARBA" id="ARBA00007935"/>
    </source>
</evidence>
<dbReference type="InterPro" id="IPR000522">
    <property type="entry name" value="ABC_transptr_permease_BtuC"/>
</dbReference>
<dbReference type="Gene3D" id="1.10.3470.10">
    <property type="entry name" value="ABC transporter involved in vitamin B12 uptake, BtuC"/>
    <property type="match status" value="1"/>
</dbReference>
<organism evidence="9 10">
    <name type="scientific">Melghiribacillus thermohalophilus</name>
    <dbReference type="NCBI Taxonomy" id="1324956"/>
    <lineage>
        <taxon>Bacteria</taxon>
        <taxon>Bacillati</taxon>
        <taxon>Bacillota</taxon>
        <taxon>Bacilli</taxon>
        <taxon>Bacillales</taxon>
        <taxon>Bacillaceae</taxon>
        <taxon>Melghiribacillus</taxon>
    </lineage>
</organism>
<proteinExistence type="inferred from homology"/>
<sequence length="349" mass="36992">MSIKKRKDEHGENIQVIEKKAGKTYFWWFLIGFLVLSISVFLSISLGVASIDLPVLWESLFYFNPELTEHQIIRDVRIPRTIASALTGAFLAISGSIMQGMTRNPLGDPSIMGVTSGAAFAIAVSFAFIPGLSTTSLMTAAFLGALLGASLVFGAGALSRGGLTPVKLVLAGAAVSALLTSLSTAISIHFDVAKEMNFWFAGSFSSVKWVYVYPMVIIGVIAFALSMIIARSITVLSLGEEVSKGLGQRTLIVKVTGALVILVMTGMSVAVAGVISFVGLIVPHIARMLIGVDYRYIIPFSGVLGAILLVVADIGARMVNPPFETPVGAITTLLGGPFFLYLARREGGK</sequence>
<comment type="caution">
    <text evidence="9">The sequence shown here is derived from an EMBL/GenBank/DDBJ whole genome shotgun (WGS) entry which is preliminary data.</text>
</comment>
<dbReference type="FunFam" id="1.10.3470.10:FF:000001">
    <property type="entry name" value="Vitamin B12 ABC transporter permease BtuC"/>
    <property type="match status" value="1"/>
</dbReference>
<evidence type="ECO:0000256" key="8">
    <source>
        <dbReference type="SAM" id="Phobius"/>
    </source>
</evidence>
<comment type="similarity">
    <text evidence="2">Belongs to the binding-protein-dependent transport system permease family. FecCD subfamily.</text>
</comment>
<feature type="transmembrane region" description="Helical" evidence="8">
    <location>
        <begin position="251"/>
        <end position="282"/>
    </location>
</feature>
<keyword evidence="7 8" id="KW-0472">Membrane</keyword>
<dbReference type="GO" id="GO:0022857">
    <property type="term" value="F:transmembrane transporter activity"/>
    <property type="evidence" value="ECO:0007669"/>
    <property type="project" value="InterPro"/>
</dbReference>
<feature type="transmembrane region" description="Helical" evidence="8">
    <location>
        <begin position="168"/>
        <end position="190"/>
    </location>
</feature>
<evidence type="ECO:0000256" key="4">
    <source>
        <dbReference type="ARBA" id="ARBA00022475"/>
    </source>
</evidence>
<dbReference type="RefSeq" id="WP_132371802.1">
    <property type="nucleotide sequence ID" value="NZ_SMAN01000010.1"/>
</dbReference>
<dbReference type="SUPFAM" id="SSF81345">
    <property type="entry name" value="ABC transporter involved in vitamin B12 uptake, BtuC"/>
    <property type="match status" value="1"/>
</dbReference>
<dbReference type="InterPro" id="IPR037294">
    <property type="entry name" value="ABC_BtuC-like"/>
</dbReference>
<name>A0A4R3N3S9_9BACI</name>
<feature type="transmembrane region" description="Helical" evidence="8">
    <location>
        <begin position="210"/>
        <end position="230"/>
    </location>
</feature>
<evidence type="ECO:0000313" key="10">
    <source>
        <dbReference type="Proteomes" id="UP000294650"/>
    </source>
</evidence>
<keyword evidence="4" id="KW-1003">Cell membrane</keyword>
<comment type="subcellular location">
    <subcellularLocation>
        <location evidence="1">Cell membrane</location>
        <topology evidence="1">Multi-pass membrane protein</topology>
    </subcellularLocation>
</comment>
<protein>
    <submittedName>
        <fullName evidence="9">Iron complex transport system permease protein</fullName>
    </submittedName>
</protein>
<evidence type="ECO:0000256" key="6">
    <source>
        <dbReference type="ARBA" id="ARBA00022989"/>
    </source>
</evidence>
<evidence type="ECO:0000256" key="3">
    <source>
        <dbReference type="ARBA" id="ARBA00022448"/>
    </source>
</evidence>
<dbReference type="GO" id="GO:0033214">
    <property type="term" value="P:siderophore-iron import into cell"/>
    <property type="evidence" value="ECO:0007669"/>
    <property type="project" value="TreeGrafter"/>
</dbReference>
<dbReference type="Proteomes" id="UP000294650">
    <property type="component" value="Unassembled WGS sequence"/>
</dbReference>
<keyword evidence="10" id="KW-1185">Reference proteome</keyword>
<dbReference type="GO" id="GO:0005886">
    <property type="term" value="C:plasma membrane"/>
    <property type="evidence" value="ECO:0007669"/>
    <property type="project" value="UniProtKB-SubCell"/>
</dbReference>
<dbReference type="EMBL" id="SMAN01000010">
    <property type="protein sequence ID" value="TCT21733.1"/>
    <property type="molecule type" value="Genomic_DNA"/>
</dbReference>
<evidence type="ECO:0000256" key="1">
    <source>
        <dbReference type="ARBA" id="ARBA00004651"/>
    </source>
</evidence>
<feature type="transmembrane region" description="Helical" evidence="8">
    <location>
        <begin position="135"/>
        <end position="156"/>
    </location>
</feature>
<evidence type="ECO:0000256" key="7">
    <source>
        <dbReference type="ARBA" id="ARBA00023136"/>
    </source>
</evidence>
<dbReference type="CDD" id="cd06550">
    <property type="entry name" value="TM_ABC_iron-siderophores_like"/>
    <property type="match status" value="1"/>
</dbReference>
<keyword evidence="6 8" id="KW-1133">Transmembrane helix</keyword>
<dbReference type="AlphaFoldDB" id="A0A4R3N3S9"/>
<feature type="transmembrane region" description="Helical" evidence="8">
    <location>
        <begin position="294"/>
        <end position="314"/>
    </location>
</feature>
<gene>
    <name evidence="9" type="ORF">EDD68_11037</name>
</gene>
<dbReference type="PANTHER" id="PTHR30472">
    <property type="entry name" value="FERRIC ENTEROBACTIN TRANSPORT SYSTEM PERMEASE PROTEIN"/>
    <property type="match status" value="1"/>
</dbReference>
<keyword evidence="3" id="KW-0813">Transport</keyword>
<accession>A0A4R3N3S9</accession>
<feature type="transmembrane region" description="Helical" evidence="8">
    <location>
        <begin position="25"/>
        <end position="57"/>
    </location>
</feature>
<evidence type="ECO:0000256" key="5">
    <source>
        <dbReference type="ARBA" id="ARBA00022692"/>
    </source>
</evidence>
<dbReference type="OrthoDB" id="9811721at2"/>